<dbReference type="Proteomes" id="UP000054166">
    <property type="component" value="Unassembled WGS sequence"/>
</dbReference>
<dbReference type="Gene3D" id="1.25.40.10">
    <property type="entry name" value="Tetratricopeptide repeat domain"/>
    <property type="match status" value="1"/>
</dbReference>
<dbReference type="STRING" id="765440.A0A0C3BRH6"/>
<reference evidence="3" key="2">
    <citation type="submission" date="2015-01" db="EMBL/GenBank/DDBJ databases">
        <title>Evolutionary Origins and Diversification of the Mycorrhizal Mutualists.</title>
        <authorList>
            <consortium name="DOE Joint Genome Institute"/>
            <consortium name="Mycorrhizal Genomics Consortium"/>
            <person name="Kohler A."/>
            <person name="Kuo A."/>
            <person name="Nagy L.G."/>
            <person name="Floudas D."/>
            <person name="Copeland A."/>
            <person name="Barry K.W."/>
            <person name="Cichocki N."/>
            <person name="Veneault-Fourrey C."/>
            <person name="LaButti K."/>
            <person name="Lindquist E.A."/>
            <person name="Lipzen A."/>
            <person name="Lundell T."/>
            <person name="Morin E."/>
            <person name="Murat C."/>
            <person name="Riley R."/>
            <person name="Ohm R."/>
            <person name="Sun H."/>
            <person name="Tunlid A."/>
            <person name="Henrissat B."/>
            <person name="Grigoriev I.V."/>
            <person name="Hibbett D.S."/>
            <person name="Martin F."/>
        </authorList>
    </citation>
    <scope>NUCLEOTIDE SEQUENCE [LARGE SCALE GENOMIC DNA]</scope>
    <source>
        <strain evidence="3">F 1598</strain>
    </source>
</reference>
<evidence type="ECO:0008006" key="4">
    <source>
        <dbReference type="Google" id="ProtNLM"/>
    </source>
</evidence>
<dbReference type="AlphaFoldDB" id="A0A0C3BRH6"/>
<dbReference type="HOGENOM" id="CLU_014400_0_0_1"/>
<evidence type="ECO:0000256" key="1">
    <source>
        <dbReference type="SAM" id="MobiDB-lite"/>
    </source>
</evidence>
<dbReference type="EMBL" id="KN832975">
    <property type="protein sequence ID" value="KIM89083.1"/>
    <property type="molecule type" value="Genomic_DNA"/>
</dbReference>
<feature type="compositionally biased region" description="Low complexity" evidence="1">
    <location>
        <begin position="49"/>
        <end position="65"/>
    </location>
</feature>
<accession>A0A0C3BRH6</accession>
<evidence type="ECO:0000313" key="3">
    <source>
        <dbReference type="Proteomes" id="UP000054166"/>
    </source>
</evidence>
<protein>
    <recommendedName>
        <fullName evidence="4">Pentacotripeptide-repeat region of PRORP domain-containing protein</fullName>
    </recommendedName>
</protein>
<evidence type="ECO:0000313" key="2">
    <source>
        <dbReference type="EMBL" id="KIM89083.1"/>
    </source>
</evidence>
<sequence>MYLCRHLLLARIIPTPPPTFFVSRRFLSDTSHPQSHVQDGDTVGVNNVTSSTHDASSTHDTSSTTQLSDGNSKPFPRRRKSLRLHKLLPKPAKAIPPSAAATPKAIISPEYKHVDAYEVLRKRDIRVVRNLPVDTIILIAEEAISAGRADVIDRLAIDVADNLRGIQAKSLKVVSSIVDIHIKNGSTSYAQLHPFLLLLQSSGSIEALPSASFVRLLKFLIKQLSDNPSSDMSMPMLLALLDKFLIRFPAAKGAAAIVHQPQNVVKLSFALLEKLIHARRDKDALEVFRVLVSRNNIPPEAIRDTNHTTSDSGFIIISTLVRSCLHWGWRRLAIHLCKILLRKKRVVPPDVITLTVDVLYAILEVPEIIDLQQFSALALELGTRALDFEIPHGLIRLYYKSAHTYEQGQSAEVLFEHTQSSQIVSRHTYPPPQGNALVWLLHHLTLNTNNTYLARRLVDYVVGHREPIPPQDRGRFIALTAACGFGLQARTLWERYTVGRDSDLVFGHAGAMLRLVSLFSSITRKTQSQLVQVIDKEQREGTIEDTQNMRELYKCRTEDVSAFVNSVIAEYRRLQEPLALAHHFPLTSLARAYFMIGNVTAGFETFQILLNRKEIPDLYDINVALSAMAEYTPSGAAKMITTMIDKGVRPDAVTFGTVMHFAALNKDTQLVGSLIKQARLIDDGTLTLKSVQSLIRASIEMEDDPELLGANLERALEIIQSLKRAKLVCSPRTGTYCVNSALKLNSPVLAFKFWRLLINGKFAWNDTHHIKLRRLISHQVDRYREAGLLTEERARVMQFLMRHERRQ</sequence>
<reference evidence="2 3" key="1">
    <citation type="submission" date="2014-04" db="EMBL/GenBank/DDBJ databases">
        <authorList>
            <consortium name="DOE Joint Genome Institute"/>
            <person name="Kuo A."/>
            <person name="Tarkka M."/>
            <person name="Buscot F."/>
            <person name="Kohler A."/>
            <person name="Nagy L.G."/>
            <person name="Floudas D."/>
            <person name="Copeland A."/>
            <person name="Barry K.W."/>
            <person name="Cichocki N."/>
            <person name="Veneault-Fourrey C."/>
            <person name="LaButti K."/>
            <person name="Lindquist E.A."/>
            <person name="Lipzen A."/>
            <person name="Lundell T."/>
            <person name="Morin E."/>
            <person name="Murat C."/>
            <person name="Sun H."/>
            <person name="Tunlid A."/>
            <person name="Henrissat B."/>
            <person name="Grigoriev I.V."/>
            <person name="Hibbett D.S."/>
            <person name="Martin F."/>
            <person name="Nordberg H.P."/>
            <person name="Cantor M.N."/>
            <person name="Hua S.X."/>
        </authorList>
    </citation>
    <scope>NUCLEOTIDE SEQUENCE [LARGE SCALE GENOMIC DNA]</scope>
    <source>
        <strain evidence="2 3">F 1598</strain>
    </source>
</reference>
<dbReference type="OrthoDB" id="185373at2759"/>
<name>A0A0C3BRH6_PILCF</name>
<dbReference type="InterPro" id="IPR011990">
    <property type="entry name" value="TPR-like_helical_dom_sf"/>
</dbReference>
<feature type="region of interest" description="Disordered" evidence="1">
    <location>
        <begin position="31"/>
        <end position="78"/>
    </location>
</feature>
<keyword evidence="3" id="KW-1185">Reference proteome</keyword>
<organism evidence="2 3">
    <name type="scientific">Piloderma croceum (strain F 1598)</name>
    <dbReference type="NCBI Taxonomy" id="765440"/>
    <lineage>
        <taxon>Eukaryota</taxon>
        <taxon>Fungi</taxon>
        <taxon>Dikarya</taxon>
        <taxon>Basidiomycota</taxon>
        <taxon>Agaricomycotina</taxon>
        <taxon>Agaricomycetes</taxon>
        <taxon>Agaricomycetidae</taxon>
        <taxon>Atheliales</taxon>
        <taxon>Atheliaceae</taxon>
        <taxon>Piloderma</taxon>
    </lineage>
</organism>
<gene>
    <name evidence="2" type="ORF">PILCRDRAFT_812977</name>
</gene>
<dbReference type="InParanoid" id="A0A0C3BRH6"/>
<proteinExistence type="predicted"/>